<evidence type="ECO:0000256" key="3">
    <source>
        <dbReference type="ARBA" id="ARBA00017641"/>
    </source>
</evidence>
<name>A0A834IVD1_RHYFE</name>
<evidence type="ECO:0000313" key="9">
    <source>
        <dbReference type="Proteomes" id="UP000625711"/>
    </source>
</evidence>
<feature type="domain" description="CS" evidence="7">
    <location>
        <begin position="130"/>
        <end position="216"/>
    </location>
</feature>
<dbReference type="SUPFAM" id="SSF49764">
    <property type="entry name" value="HSP20-like chaperones"/>
    <property type="match status" value="1"/>
</dbReference>
<dbReference type="Proteomes" id="UP000625711">
    <property type="component" value="Unassembled WGS sequence"/>
</dbReference>
<dbReference type="OrthoDB" id="515366at2759"/>
<dbReference type="GO" id="GO:0005737">
    <property type="term" value="C:cytoplasm"/>
    <property type="evidence" value="ECO:0007669"/>
    <property type="project" value="UniProtKB-SubCell"/>
</dbReference>
<dbReference type="AlphaFoldDB" id="A0A834IVD1"/>
<gene>
    <name evidence="8" type="ORF">GWI33_021872</name>
</gene>
<evidence type="ECO:0000256" key="2">
    <source>
        <dbReference type="ARBA" id="ARBA00010513"/>
    </source>
</evidence>
<dbReference type="PROSITE" id="PS51203">
    <property type="entry name" value="CS"/>
    <property type="match status" value="1"/>
</dbReference>
<keyword evidence="9" id="KW-1185">Reference proteome</keyword>
<evidence type="ECO:0000256" key="6">
    <source>
        <dbReference type="ARBA" id="ARBA00030427"/>
    </source>
</evidence>
<evidence type="ECO:0000256" key="1">
    <source>
        <dbReference type="ARBA" id="ARBA00004496"/>
    </source>
</evidence>
<evidence type="ECO:0000259" key="7">
    <source>
        <dbReference type="PROSITE" id="PS51203"/>
    </source>
</evidence>
<organism evidence="8 9">
    <name type="scientific">Rhynchophorus ferrugineus</name>
    <name type="common">Red palm weevil</name>
    <name type="synonym">Curculio ferrugineus</name>
    <dbReference type="NCBI Taxonomy" id="354439"/>
    <lineage>
        <taxon>Eukaryota</taxon>
        <taxon>Metazoa</taxon>
        <taxon>Ecdysozoa</taxon>
        <taxon>Arthropoda</taxon>
        <taxon>Hexapoda</taxon>
        <taxon>Insecta</taxon>
        <taxon>Pterygota</taxon>
        <taxon>Neoptera</taxon>
        <taxon>Endopterygota</taxon>
        <taxon>Coleoptera</taxon>
        <taxon>Polyphaga</taxon>
        <taxon>Cucujiformia</taxon>
        <taxon>Curculionidae</taxon>
        <taxon>Dryophthorinae</taxon>
        <taxon>Rhynchophorus</taxon>
    </lineage>
</organism>
<reference evidence="8" key="1">
    <citation type="submission" date="2020-08" db="EMBL/GenBank/DDBJ databases">
        <title>Genome sequencing and assembly of the red palm weevil Rhynchophorus ferrugineus.</title>
        <authorList>
            <person name="Dias G.B."/>
            <person name="Bergman C.M."/>
            <person name="Manee M."/>
        </authorList>
    </citation>
    <scope>NUCLEOTIDE SEQUENCE</scope>
    <source>
        <strain evidence="8">AA-2017</strain>
        <tissue evidence="8">Whole larva</tissue>
    </source>
</reference>
<comment type="similarity">
    <text evidence="2">Belongs to the nudC family.</text>
</comment>
<protein>
    <recommendedName>
        <fullName evidence="3">Nuclear migration protein nudC</fullName>
    </recommendedName>
    <alternativeName>
        <fullName evidence="6">Nuclear distribution protein C homolog</fullName>
    </alternativeName>
</protein>
<dbReference type="InterPro" id="IPR008978">
    <property type="entry name" value="HSP20-like_chaperone"/>
</dbReference>
<dbReference type="Gene3D" id="2.60.40.790">
    <property type="match status" value="1"/>
</dbReference>
<dbReference type="Pfam" id="PF04969">
    <property type="entry name" value="CS"/>
    <property type="match status" value="1"/>
</dbReference>
<dbReference type="InterPro" id="IPR007052">
    <property type="entry name" value="CS_dom"/>
</dbReference>
<dbReference type="PANTHER" id="PTHR12356">
    <property type="entry name" value="NUCLEAR MOVEMENT PROTEIN NUDC"/>
    <property type="match status" value="1"/>
</dbReference>
<comment type="subcellular location">
    <subcellularLocation>
        <location evidence="1">Cytoplasm</location>
    </subcellularLocation>
</comment>
<dbReference type="InterPro" id="IPR025934">
    <property type="entry name" value="NudC_N_dom"/>
</dbReference>
<dbReference type="CDD" id="cd06467">
    <property type="entry name" value="p23_NUDC_like"/>
    <property type="match status" value="1"/>
</dbReference>
<dbReference type="GO" id="GO:0051082">
    <property type="term" value="F:unfolded protein binding"/>
    <property type="evidence" value="ECO:0007669"/>
    <property type="project" value="TreeGrafter"/>
</dbReference>
<keyword evidence="4" id="KW-0963">Cytoplasm</keyword>
<evidence type="ECO:0000256" key="5">
    <source>
        <dbReference type="ARBA" id="ARBA00022553"/>
    </source>
</evidence>
<dbReference type="EMBL" id="JAACXV010000074">
    <property type="protein sequence ID" value="KAF7284590.1"/>
    <property type="molecule type" value="Genomic_DNA"/>
</dbReference>
<dbReference type="InterPro" id="IPR037898">
    <property type="entry name" value="NudC_fam"/>
</dbReference>
<sequence length="295" mass="34397">MSEKDATIHDDMLFNMLKECKTLPTFLDHMFGFLQRRTDFYFIARDANSPIGLPEGLAQSLTQHSFLKWKPKNDENVILQENDIPPAINEEEVILNDEITTEVENLNIDYIEEPQQELNFFTNAENYNGATYENYCWSQNISDLDITIKLPDYFIVKDLSVKITTNTIDIRLQDDILLKGSLCQKCKNSDAIWSIDKQKLYIHLDKCREIWWDCLITTEDRLDLSKIDCSRPFEELSEEAQAKIEELGWNQERKRQGLPTSDELHKQEMLKKAWNAEGSPFVGPFDPDKVIFNSN</sequence>
<proteinExistence type="inferred from homology"/>
<comment type="caution">
    <text evidence="8">The sequence shown here is derived from an EMBL/GenBank/DDBJ whole genome shotgun (WGS) entry which is preliminary data.</text>
</comment>
<dbReference type="GO" id="GO:0006457">
    <property type="term" value="P:protein folding"/>
    <property type="evidence" value="ECO:0007669"/>
    <property type="project" value="TreeGrafter"/>
</dbReference>
<accession>A0A834IVD1</accession>
<dbReference type="Pfam" id="PF14050">
    <property type="entry name" value="Nudc_N"/>
    <property type="match status" value="1"/>
</dbReference>
<dbReference type="PANTHER" id="PTHR12356:SF3">
    <property type="entry name" value="NUCLEAR MIGRATION PROTEIN NUDC"/>
    <property type="match status" value="1"/>
</dbReference>
<evidence type="ECO:0000313" key="8">
    <source>
        <dbReference type="EMBL" id="KAF7284590.1"/>
    </source>
</evidence>
<keyword evidence="5" id="KW-0597">Phosphoprotein</keyword>
<evidence type="ECO:0000256" key="4">
    <source>
        <dbReference type="ARBA" id="ARBA00022490"/>
    </source>
</evidence>